<dbReference type="RefSeq" id="WP_279523799.1">
    <property type="nucleotide sequence ID" value="NZ_JARVII010000004.1"/>
</dbReference>
<evidence type="ECO:0000313" key="2">
    <source>
        <dbReference type="EMBL" id="MDG9698783.1"/>
    </source>
</evidence>
<accession>A0AAW6RIK2</accession>
<keyword evidence="1" id="KW-0472">Membrane</keyword>
<dbReference type="EMBL" id="JARVII010000004">
    <property type="protein sequence ID" value="MDG9698783.1"/>
    <property type="molecule type" value="Genomic_DNA"/>
</dbReference>
<comment type="caution">
    <text evidence="2">The sequence shown here is derived from an EMBL/GenBank/DDBJ whole genome shotgun (WGS) entry which is preliminary data.</text>
</comment>
<keyword evidence="1" id="KW-1133">Transmembrane helix</keyword>
<feature type="transmembrane region" description="Helical" evidence="1">
    <location>
        <begin position="57"/>
        <end position="74"/>
    </location>
</feature>
<name>A0AAW6RIK2_9BURK</name>
<dbReference type="AlphaFoldDB" id="A0AAW6RIK2"/>
<gene>
    <name evidence="2" type="ORF">QB898_03440</name>
</gene>
<organism evidence="2 3">
    <name type="scientific">Ottowia cancrivicina</name>
    <dbReference type="NCBI Taxonomy" id="3040346"/>
    <lineage>
        <taxon>Bacteria</taxon>
        <taxon>Pseudomonadati</taxon>
        <taxon>Pseudomonadota</taxon>
        <taxon>Betaproteobacteria</taxon>
        <taxon>Burkholderiales</taxon>
        <taxon>Comamonadaceae</taxon>
        <taxon>Ottowia</taxon>
    </lineage>
</organism>
<keyword evidence="1" id="KW-0812">Transmembrane</keyword>
<reference evidence="2 3" key="1">
    <citation type="submission" date="2023-04" db="EMBL/GenBank/DDBJ databases">
        <title>Ottowia paracancer sp. nov., isolated from human stomach.</title>
        <authorList>
            <person name="Song Y."/>
        </authorList>
    </citation>
    <scope>NUCLEOTIDE SEQUENCE [LARGE SCALE GENOMIC DNA]</scope>
    <source>
        <strain evidence="2 3">10c7w1</strain>
    </source>
</reference>
<dbReference type="Proteomes" id="UP001237156">
    <property type="component" value="Unassembled WGS sequence"/>
</dbReference>
<keyword evidence="3" id="KW-1185">Reference proteome</keyword>
<evidence type="ECO:0000256" key="1">
    <source>
        <dbReference type="SAM" id="Phobius"/>
    </source>
</evidence>
<proteinExistence type="predicted"/>
<feature type="transmembrane region" description="Helical" evidence="1">
    <location>
        <begin position="26"/>
        <end position="45"/>
    </location>
</feature>
<protein>
    <submittedName>
        <fullName evidence="2">Uncharacterized protein</fullName>
    </submittedName>
</protein>
<evidence type="ECO:0000313" key="3">
    <source>
        <dbReference type="Proteomes" id="UP001237156"/>
    </source>
</evidence>
<sequence length="145" mass="16653">MKKSASACLLMALAFAVQDELFVLTAAAALSGLFAAVSLSLLRTFFRHEFRARKRVVCCQLATLVCMAVFLAWLPHEYAAIDISAAQRMGQPCREKGCYESEYFEIRHYLTRRYRLSKDHRCVQVMSMHLSWPKFHRQECVPENG</sequence>